<sequence length="393" mass="42902">MSLPLEGMRVLDLTRLLPGPYCTQLLADMGADVIKVEDPAGGDSLRSNPPVTKSGMSIHFHVLNRNKRSIALDLKRADGRELLMELAGTWANVLVEQFRPGVMDSLQLGYEMVREANPGIIYCSITGYGQDGPYRDAAGHDINYLGYAGVLGATGPAGGAPTLPGVQIADLGGGGMSGALSILIAYTHMMRTGEGQHVDVSMMDGSISWLSINTGEVLTTGQAPARGSQLLWGATPCYNVYEAADGYMALGAIEGKFWRRLCEALGRPEYADEQFSPDRFDEMFAWLRETFKRKTRAGWMELLGRENVCVSPILDLDEVLDDPHVKHREMIPEVDDEKLGRMKTLGIPFKFSETPGEIRTSAPALGEHTDEVLKMIGRQTDEIARLKAEGVAR</sequence>
<dbReference type="EMBL" id="PHEX01000006">
    <property type="protein sequence ID" value="PKQ28760.1"/>
    <property type="molecule type" value="Genomic_DNA"/>
</dbReference>
<protein>
    <submittedName>
        <fullName evidence="2">CoA transferase</fullName>
    </submittedName>
</protein>
<gene>
    <name evidence="2" type="ORF">CVT63_01190</name>
</gene>
<name>A0A2N3G7R4_9ACTN</name>
<dbReference type="Gene3D" id="3.40.50.10540">
    <property type="entry name" value="Crotonobetainyl-coa:carnitine coa-transferase, domain 1"/>
    <property type="match status" value="2"/>
</dbReference>
<dbReference type="GO" id="GO:0008410">
    <property type="term" value="F:CoA-transferase activity"/>
    <property type="evidence" value="ECO:0007669"/>
    <property type="project" value="TreeGrafter"/>
</dbReference>
<organism evidence="2 3">
    <name type="scientific">Candidatus Anoxymicrobium japonicum</name>
    <dbReference type="NCBI Taxonomy" id="2013648"/>
    <lineage>
        <taxon>Bacteria</taxon>
        <taxon>Bacillati</taxon>
        <taxon>Actinomycetota</taxon>
        <taxon>Candidatus Geothermincolia</taxon>
        <taxon>Candidatus Geothermincolales</taxon>
        <taxon>Candidatus Anoxymicrobiaceae</taxon>
        <taxon>Candidatus Anoxymicrobium</taxon>
    </lineage>
</organism>
<evidence type="ECO:0000256" key="1">
    <source>
        <dbReference type="ARBA" id="ARBA00022679"/>
    </source>
</evidence>
<dbReference type="InterPro" id="IPR003673">
    <property type="entry name" value="CoA-Trfase_fam_III"/>
</dbReference>
<reference evidence="2 3" key="1">
    <citation type="journal article" date="2017" name="ISME J.">
        <title>Potential for microbial H2 and metal transformations associated with novel bacteria and archaea in deep terrestrial subsurface sediments.</title>
        <authorList>
            <person name="Hernsdorf A.W."/>
            <person name="Amano Y."/>
            <person name="Miyakawa K."/>
            <person name="Ise K."/>
            <person name="Suzuki Y."/>
            <person name="Anantharaman K."/>
            <person name="Probst A."/>
            <person name="Burstein D."/>
            <person name="Thomas B.C."/>
            <person name="Banfield J.F."/>
        </authorList>
    </citation>
    <scope>NUCLEOTIDE SEQUENCE [LARGE SCALE GENOMIC DNA]</scope>
    <source>
        <strain evidence="2">HGW-Actinobacteria-3</strain>
    </source>
</reference>
<accession>A0A2N3G7R4</accession>
<dbReference type="PANTHER" id="PTHR48207:SF3">
    <property type="entry name" value="SUCCINATE--HYDROXYMETHYLGLUTARATE COA-TRANSFERASE"/>
    <property type="match status" value="1"/>
</dbReference>
<proteinExistence type="predicted"/>
<comment type="caution">
    <text evidence="2">The sequence shown here is derived from an EMBL/GenBank/DDBJ whole genome shotgun (WGS) entry which is preliminary data.</text>
</comment>
<dbReference type="InterPro" id="IPR023606">
    <property type="entry name" value="CoA-Trfase_III_dom_1_sf"/>
</dbReference>
<dbReference type="InterPro" id="IPR044855">
    <property type="entry name" value="CoA-Trfase_III_dom3_sf"/>
</dbReference>
<dbReference type="Pfam" id="PF02515">
    <property type="entry name" value="CoA_transf_3"/>
    <property type="match status" value="1"/>
</dbReference>
<evidence type="ECO:0000313" key="3">
    <source>
        <dbReference type="Proteomes" id="UP000233654"/>
    </source>
</evidence>
<dbReference type="SUPFAM" id="SSF89796">
    <property type="entry name" value="CoA-transferase family III (CaiB/BaiF)"/>
    <property type="match status" value="1"/>
</dbReference>
<dbReference type="InterPro" id="IPR050483">
    <property type="entry name" value="CoA-transferase_III_domain"/>
</dbReference>
<dbReference type="PANTHER" id="PTHR48207">
    <property type="entry name" value="SUCCINATE--HYDROXYMETHYLGLUTARATE COA-TRANSFERASE"/>
    <property type="match status" value="1"/>
</dbReference>
<dbReference type="Gene3D" id="3.30.1540.10">
    <property type="entry name" value="formyl-coa transferase, domain 3"/>
    <property type="match status" value="1"/>
</dbReference>
<evidence type="ECO:0000313" key="2">
    <source>
        <dbReference type="EMBL" id="PKQ28760.1"/>
    </source>
</evidence>
<dbReference type="Proteomes" id="UP000233654">
    <property type="component" value="Unassembled WGS sequence"/>
</dbReference>
<dbReference type="AlphaFoldDB" id="A0A2N3G7R4"/>
<keyword evidence="1 2" id="KW-0808">Transferase</keyword>